<feature type="domain" description="DUF5983" evidence="1">
    <location>
        <begin position="10"/>
        <end position="98"/>
    </location>
</feature>
<evidence type="ECO:0000313" key="3">
    <source>
        <dbReference type="Proteomes" id="UP000247371"/>
    </source>
</evidence>
<name>A0A2V4R0D2_9PROT</name>
<dbReference type="RefSeq" id="WP_110557068.1">
    <property type="nucleotide sequence ID" value="NZ_NKUB01000012.1"/>
</dbReference>
<comment type="caution">
    <text evidence="2">The sequence shown here is derived from an EMBL/GenBank/DDBJ whole genome shotgun (WGS) entry which is preliminary data.</text>
</comment>
<dbReference type="InterPro" id="IPR046025">
    <property type="entry name" value="DUF5983"/>
</dbReference>
<sequence length="104" mass="11688">MLAPFQIRKFLDLSTGHLPLSDRGHLERYARSGGSFGLTCLSGPHGWFVHVPLDPYSHDWPGSRSLRAILALARNHDCDYVLFDADGPVDASLRFFDDDDDEDE</sequence>
<dbReference type="AlphaFoldDB" id="A0A2V4R0D2"/>
<reference evidence="2 3" key="1">
    <citation type="submission" date="2017-07" db="EMBL/GenBank/DDBJ databases">
        <title>A draft genome sequence of Komagataeibacter swingsii LMG 22125.</title>
        <authorList>
            <person name="Skraban J."/>
            <person name="Cleenwerck I."/>
            <person name="Vandamme P."/>
            <person name="Trcek J."/>
        </authorList>
    </citation>
    <scope>NUCLEOTIDE SEQUENCE [LARGE SCALE GENOMIC DNA]</scope>
    <source>
        <strain evidence="2 3">LMG 22125</strain>
    </source>
</reference>
<proteinExistence type="predicted"/>
<evidence type="ECO:0000259" key="1">
    <source>
        <dbReference type="Pfam" id="PF19419"/>
    </source>
</evidence>
<dbReference type="Proteomes" id="UP000247371">
    <property type="component" value="Unassembled WGS sequence"/>
</dbReference>
<gene>
    <name evidence="2" type="ORF">CFR76_10280</name>
</gene>
<accession>A0A2V4R0D2</accession>
<protein>
    <recommendedName>
        <fullName evidence="1">DUF5983 domain-containing protein</fullName>
    </recommendedName>
</protein>
<organism evidence="2 3">
    <name type="scientific">Komagataeibacter swingsii</name>
    <dbReference type="NCBI Taxonomy" id="215220"/>
    <lineage>
        <taxon>Bacteria</taxon>
        <taxon>Pseudomonadati</taxon>
        <taxon>Pseudomonadota</taxon>
        <taxon>Alphaproteobacteria</taxon>
        <taxon>Acetobacterales</taxon>
        <taxon>Acetobacteraceae</taxon>
        <taxon>Komagataeibacter</taxon>
    </lineage>
</organism>
<evidence type="ECO:0000313" key="2">
    <source>
        <dbReference type="EMBL" id="PYD69237.1"/>
    </source>
</evidence>
<keyword evidence="3" id="KW-1185">Reference proteome</keyword>
<dbReference type="EMBL" id="NKUB01000012">
    <property type="protein sequence ID" value="PYD69237.1"/>
    <property type="molecule type" value="Genomic_DNA"/>
</dbReference>
<dbReference type="Pfam" id="PF19419">
    <property type="entry name" value="DUF5983"/>
    <property type="match status" value="1"/>
</dbReference>